<evidence type="ECO:0000313" key="2">
    <source>
        <dbReference type="EMBL" id="KAF2789401.1"/>
    </source>
</evidence>
<keyword evidence="2" id="KW-0418">Kinase</keyword>
<dbReference type="PROSITE" id="PS50011">
    <property type="entry name" value="PROTEIN_KINASE_DOM"/>
    <property type="match status" value="1"/>
</dbReference>
<name>A0A6A6WZQ6_9PLEO</name>
<dbReference type="EMBL" id="MU002140">
    <property type="protein sequence ID" value="KAF2789401.1"/>
    <property type="molecule type" value="Genomic_DNA"/>
</dbReference>
<dbReference type="InterPro" id="IPR011009">
    <property type="entry name" value="Kinase-like_dom_sf"/>
</dbReference>
<feature type="domain" description="Protein kinase" evidence="1">
    <location>
        <begin position="43"/>
        <end position="272"/>
    </location>
</feature>
<dbReference type="GO" id="GO:0005524">
    <property type="term" value="F:ATP binding"/>
    <property type="evidence" value="ECO:0007669"/>
    <property type="project" value="InterPro"/>
</dbReference>
<dbReference type="InterPro" id="IPR000719">
    <property type="entry name" value="Prot_kinase_dom"/>
</dbReference>
<dbReference type="Proteomes" id="UP000799757">
    <property type="component" value="Unassembled WGS sequence"/>
</dbReference>
<dbReference type="Gene3D" id="1.10.510.10">
    <property type="entry name" value="Transferase(Phosphotransferase) domain 1"/>
    <property type="match status" value="1"/>
</dbReference>
<gene>
    <name evidence="2" type="ORF">K505DRAFT_365643</name>
</gene>
<dbReference type="PANTHER" id="PTHR44167:SF24">
    <property type="entry name" value="SERINE_THREONINE-PROTEIN KINASE CHK2"/>
    <property type="match status" value="1"/>
</dbReference>
<sequence length="272" mass="31430">MVNEELPVSSFRDLSPLYQIFSEEDDEHGNPVFLYSSFGHITDEYVAYFGQSSLRTRELTHETIRQSLQRLPDDDVYPKAPSNMTVFSAPINENLLLKRPNLHLHYLGTGQLPKLMLQEAEIMELLLRNPHPHIVRYHGCLIRRHLIVGLVLDRHPTTLQCRLEESAHDFNVENCMRKMTSAVCHLHSLGLAHNKLKPMNIMVDKYDDPVIIDYGSCRPFGTNLITADTPGWNDDDFWISAQEHDIFALENIRTWLEKLTRPTQDAETGERK</sequence>
<evidence type="ECO:0000259" key="1">
    <source>
        <dbReference type="PROSITE" id="PS50011"/>
    </source>
</evidence>
<dbReference type="PANTHER" id="PTHR44167">
    <property type="entry name" value="OVARIAN-SPECIFIC SERINE/THREONINE-PROTEIN KINASE LOK-RELATED"/>
    <property type="match status" value="1"/>
</dbReference>
<dbReference type="Pfam" id="PF00069">
    <property type="entry name" value="Pkinase"/>
    <property type="match status" value="1"/>
</dbReference>
<reference evidence="2" key="1">
    <citation type="journal article" date="2020" name="Stud. Mycol.">
        <title>101 Dothideomycetes genomes: a test case for predicting lifestyles and emergence of pathogens.</title>
        <authorList>
            <person name="Haridas S."/>
            <person name="Albert R."/>
            <person name="Binder M."/>
            <person name="Bloem J."/>
            <person name="Labutti K."/>
            <person name="Salamov A."/>
            <person name="Andreopoulos B."/>
            <person name="Baker S."/>
            <person name="Barry K."/>
            <person name="Bills G."/>
            <person name="Bluhm B."/>
            <person name="Cannon C."/>
            <person name="Castanera R."/>
            <person name="Culley D."/>
            <person name="Daum C."/>
            <person name="Ezra D."/>
            <person name="Gonzalez J."/>
            <person name="Henrissat B."/>
            <person name="Kuo A."/>
            <person name="Liang C."/>
            <person name="Lipzen A."/>
            <person name="Lutzoni F."/>
            <person name="Magnuson J."/>
            <person name="Mondo S."/>
            <person name="Nolan M."/>
            <person name="Ohm R."/>
            <person name="Pangilinan J."/>
            <person name="Park H.-J."/>
            <person name="Ramirez L."/>
            <person name="Alfaro M."/>
            <person name="Sun H."/>
            <person name="Tritt A."/>
            <person name="Yoshinaga Y."/>
            <person name="Zwiers L.-H."/>
            <person name="Turgeon B."/>
            <person name="Goodwin S."/>
            <person name="Spatafora J."/>
            <person name="Crous P."/>
            <person name="Grigoriev I."/>
        </authorList>
    </citation>
    <scope>NUCLEOTIDE SEQUENCE</scope>
    <source>
        <strain evidence="2">CBS 109.77</strain>
    </source>
</reference>
<dbReference type="GO" id="GO:0004672">
    <property type="term" value="F:protein kinase activity"/>
    <property type="evidence" value="ECO:0007669"/>
    <property type="project" value="InterPro"/>
</dbReference>
<organism evidence="2 3">
    <name type="scientific">Melanomma pulvis-pyrius CBS 109.77</name>
    <dbReference type="NCBI Taxonomy" id="1314802"/>
    <lineage>
        <taxon>Eukaryota</taxon>
        <taxon>Fungi</taxon>
        <taxon>Dikarya</taxon>
        <taxon>Ascomycota</taxon>
        <taxon>Pezizomycotina</taxon>
        <taxon>Dothideomycetes</taxon>
        <taxon>Pleosporomycetidae</taxon>
        <taxon>Pleosporales</taxon>
        <taxon>Melanommataceae</taxon>
        <taxon>Melanomma</taxon>
    </lineage>
</organism>
<keyword evidence="3" id="KW-1185">Reference proteome</keyword>
<keyword evidence="2" id="KW-0808">Transferase</keyword>
<dbReference type="SUPFAM" id="SSF56112">
    <property type="entry name" value="Protein kinase-like (PK-like)"/>
    <property type="match status" value="1"/>
</dbReference>
<evidence type="ECO:0000313" key="3">
    <source>
        <dbReference type="Proteomes" id="UP000799757"/>
    </source>
</evidence>
<proteinExistence type="predicted"/>
<protein>
    <submittedName>
        <fullName evidence="2">Serine/threonine-protein kinase-like protein</fullName>
    </submittedName>
</protein>
<dbReference type="OrthoDB" id="4062651at2759"/>
<dbReference type="AlphaFoldDB" id="A0A6A6WZQ6"/>
<accession>A0A6A6WZQ6</accession>